<dbReference type="CDD" id="cd01086">
    <property type="entry name" value="MetAP1"/>
    <property type="match status" value="1"/>
</dbReference>
<evidence type="ECO:0000256" key="6">
    <source>
        <dbReference type="HAMAP-Rule" id="MF_01974"/>
    </source>
</evidence>
<feature type="binding site" evidence="6">
    <location>
        <position position="77"/>
    </location>
    <ligand>
        <name>substrate</name>
    </ligand>
</feature>
<feature type="binding site" evidence="6">
    <location>
        <position position="168"/>
    </location>
    <ligand>
        <name>a divalent metal cation</name>
        <dbReference type="ChEBI" id="CHEBI:60240"/>
        <label>2</label>
        <note>catalytic</note>
    </ligand>
</feature>
<dbReference type="GO" id="GO:0070006">
    <property type="term" value="F:metalloaminopeptidase activity"/>
    <property type="evidence" value="ECO:0007669"/>
    <property type="project" value="UniProtKB-UniRule"/>
</dbReference>
<dbReference type="InterPro" id="IPR000994">
    <property type="entry name" value="Pept_M24"/>
</dbReference>
<evidence type="ECO:0000256" key="5">
    <source>
        <dbReference type="ARBA" id="ARBA00022801"/>
    </source>
</evidence>
<keyword evidence="2 6" id="KW-0031">Aminopeptidase</keyword>
<dbReference type="PRINTS" id="PR00599">
    <property type="entry name" value="MAPEPTIDASE"/>
</dbReference>
<evidence type="ECO:0000256" key="7">
    <source>
        <dbReference type="RuleBase" id="RU003653"/>
    </source>
</evidence>
<dbReference type="InterPro" id="IPR001714">
    <property type="entry name" value="Pept_M24_MAP"/>
</dbReference>
<comment type="catalytic activity">
    <reaction evidence="6 7">
        <text>Release of N-terminal amino acids, preferentially methionine, from peptides and arylamides.</text>
        <dbReference type="EC" id="3.4.11.18"/>
    </reaction>
</comment>
<dbReference type="AlphaFoldDB" id="S5DQZ3"/>
<keyword evidence="3 6" id="KW-0645">Protease</keyword>
<dbReference type="GO" id="GO:0046872">
    <property type="term" value="F:metal ion binding"/>
    <property type="evidence" value="ECO:0007669"/>
    <property type="project" value="UniProtKB-UniRule"/>
</dbReference>
<dbReference type="HAMAP" id="MF_01974">
    <property type="entry name" value="MetAP_1"/>
    <property type="match status" value="1"/>
</dbReference>
<dbReference type="NCBIfam" id="TIGR00500">
    <property type="entry name" value="met_pdase_I"/>
    <property type="match status" value="1"/>
</dbReference>
<dbReference type="InterPro" id="IPR002467">
    <property type="entry name" value="Pept_M24A_MAP1"/>
</dbReference>
<evidence type="ECO:0000259" key="8">
    <source>
        <dbReference type="Pfam" id="PF00557"/>
    </source>
</evidence>
<gene>
    <name evidence="6" type="primary">map</name>
</gene>
<accession>S5DQZ3</accession>
<reference evidence="9" key="1">
    <citation type="journal article" date="2013" name="Sci. Rep.">
        <title>Metagenomics uncovers a new group of low GC and ultra-small marine Actinobacteria.</title>
        <authorList>
            <person name="Ghai R."/>
            <person name="Mizuno C.M."/>
            <person name="Picazo A."/>
            <person name="Camacho A."/>
            <person name="Rodriguez-Valera F."/>
        </authorList>
    </citation>
    <scope>NUCLEOTIDE SEQUENCE</scope>
</reference>
<proteinExistence type="inferred from homology"/>
<feature type="binding site" evidence="6">
    <location>
        <position position="232"/>
    </location>
    <ligand>
        <name>a divalent metal cation</name>
        <dbReference type="ChEBI" id="CHEBI:60240"/>
        <label>2</label>
        <note>catalytic</note>
    </ligand>
</feature>
<comment type="function">
    <text evidence="1 6">Removes the N-terminal methionine from nascent proteins. The N-terminal methionine is often cleaved when the second residue in the primary sequence is small and uncharged (Met-Ala-, Cys, Gly, Pro, Ser, Thr, or Val). Requires deformylation of the N(alpha)-formylated initiator methionine before it can be hydrolyzed.</text>
</comment>
<evidence type="ECO:0000256" key="3">
    <source>
        <dbReference type="ARBA" id="ARBA00022670"/>
    </source>
</evidence>
<keyword evidence="5 6" id="KW-0378">Hydrolase</keyword>
<feature type="binding site" evidence="6">
    <location>
        <position position="175"/>
    </location>
    <ligand>
        <name>substrate</name>
    </ligand>
</feature>
<comment type="similarity">
    <text evidence="6">Belongs to the peptidase M24A family. Methionine aminopeptidase type 1 subfamily.</text>
</comment>
<dbReference type="EC" id="3.4.11.18" evidence="6 7"/>
<dbReference type="SUPFAM" id="SSF55920">
    <property type="entry name" value="Creatinase/aminopeptidase"/>
    <property type="match status" value="1"/>
</dbReference>
<sequence length="250" mass="27937">MITYKSSEDFEKMRKAGKVVSNIHYEIFDKTKPGMTLLDLDLIAKEIIERSNVKPSFLGYHDFPAHICASPNDVIVHGIPNEYVISEGDIISVDVGVIFQGYHADAAFSFGVGEITEEEKNLLSKTKYALHEAIKLVKDGQKLGTIGNKIDKIAKKNNLGNVKNYVGHGIGQEMHEEPQVPHYGKKNTGFELRTGMAICIEPMFNLGSEDNYVDEDGWTVKTIDGKKSAHWEHTIGLTQEGTYVFTKNLF</sequence>
<evidence type="ECO:0000256" key="4">
    <source>
        <dbReference type="ARBA" id="ARBA00022723"/>
    </source>
</evidence>
<dbReference type="PANTHER" id="PTHR43330:SF27">
    <property type="entry name" value="METHIONINE AMINOPEPTIDASE"/>
    <property type="match status" value="1"/>
</dbReference>
<dbReference type="GO" id="GO:0005829">
    <property type="term" value="C:cytosol"/>
    <property type="evidence" value="ECO:0007669"/>
    <property type="project" value="TreeGrafter"/>
</dbReference>
<feature type="binding site" evidence="6">
    <location>
        <position position="201"/>
    </location>
    <ligand>
        <name>a divalent metal cation</name>
        <dbReference type="ChEBI" id="CHEBI:60240"/>
        <label>2</label>
        <note>catalytic</note>
    </ligand>
</feature>
<dbReference type="InterPro" id="IPR036005">
    <property type="entry name" value="Creatinase/aminopeptidase-like"/>
</dbReference>
<feature type="domain" description="Peptidase M24" evidence="8">
    <location>
        <begin position="11"/>
        <end position="238"/>
    </location>
</feature>
<dbReference type="PROSITE" id="PS00680">
    <property type="entry name" value="MAP_1"/>
    <property type="match status" value="1"/>
</dbReference>
<evidence type="ECO:0000256" key="2">
    <source>
        <dbReference type="ARBA" id="ARBA00022438"/>
    </source>
</evidence>
<feature type="binding site" evidence="6">
    <location>
        <position position="232"/>
    </location>
    <ligand>
        <name>a divalent metal cation</name>
        <dbReference type="ChEBI" id="CHEBI:60240"/>
        <label>1</label>
    </ligand>
</feature>
<feature type="binding site" evidence="6">
    <location>
        <position position="105"/>
    </location>
    <ligand>
        <name>a divalent metal cation</name>
        <dbReference type="ChEBI" id="CHEBI:60240"/>
        <label>2</label>
        <note>catalytic</note>
    </ligand>
</feature>
<feature type="binding site" evidence="6">
    <location>
        <position position="105"/>
    </location>
    <ligand>
        <name>a divalent metal cation</name>
        <dbReference type="ChEBI" id="CHEBI:60240"/>
        <label>1</label>
    </ligand>
</feature>
<protein>
    <recommendedName>
        <fullName evidence="6 7">Methionine aminopeptidase</fullName>
        <shortName evidence="6">MAP</shortName>
        <shortName evidence="6">MetAP</shortName>
        <ecNumber evidence="6 7">3.4.11.18</ecNumber>
    </recommendedName>
    <alternativeName>
        <fullName evidence="6">Peptidase M</fullName>
    </alternativeName>
</protein>
<dbReference type="PANTHER" id="PTHR43330">
    <property type="entry name" value="METHIONINE AMINOPEPTIDASE"/>
    <property type="match status" value="1"/>
</dbReference>
<evidence type="ECO:0000313" key="9">
    <source>
        <dbReference type="EMBL" id="AGQ20078.1"/>
    </source>
</evidence>
<dbReference type="Gene3D" id="3.90.230.10">
    <property type="entry name" value="Creatinase/methionine aminopeptidase superfamily"/>
    <property type="match status" value="1"/>
</dbReference>
<name>S5DQZ3_9ACTN</name>
<organism evidence="9">
    <name type="scientific">Candidatus Actinomarina minuta</name>
    <dbReference type="NCBI Taxonomy" id="1389454"/>
    <lineage>
        <taxon>Bacteria</taxon>
        <taxon>Bacillati</taxon>
        <taxon>Actinomycetota</taxon>
        <taxon>Actinomycetes</taxon>
        <taxon>Candidatus Actinomarinidae</taxon>
        <taxon>Candidatus Actinomarinales</taxon>
        <taxon>Candidatus Actinomarineae</taxon>
        <taxon>Candidatus Actinomarinaceae</taxon>
        <taxon>Candidatus Actinomarina</taxon>
    </lineage>
</organism>
<dbReference type="EMBL" id="KC811150">
    <property type="protein sequence ID" value="AGQ20078.1"/>
    <property type="molecule type" value="Genomic_DNA"/>
</dbReference>
<evidence type="ECO:0000256" key="1">
    <source>
        <dbReference type="ARBA" id="ARBA00002521"/>
    </source>
</evidence>
<dbReference type="GO" id="GO:0006508">
    <property type="term" value="P:proteolysis"/>
    <property type="evidence" value="ECO:0007669"/>
    <property type="project" value="UniProtKB-KW"/>
</dbReference>
<comment type="subunit">
    <text evidence="6">Monomer.</text>
</comment>
<dbReference type="Pfam" id="PF00557">
    <property type="entry name" value="Peptidase_M24"/>
    <property type="match status" value="1"/>
</dbReference>
<dbReference type="GO" id="GO:0004239">
    <property type="term" value="F:initiator methionyl aminopeptidase activity"/>
    <property type="evidence" value="ECO:0007669"/>
    <property type="project" value="UniProtKB-UniRule"/>
</dbReference>
<keyword evidence="4 6" id="KW-0479">Metal-binding</keyword>
<comment type="cofactor">
    <cofactor evidence="6">
        <name>Co(2+)</name>
        <dbReference type="ChEBI" id="CHEBI:48828"/>
    </cofactor>
    <cofactor evidence="6">
        <name>Zn(2+)</name>
        <dbReference type="ChEBI" id="CHEBI:29105"/>
    </cofactor>
    <cofactor evidence="6">
        <name>Mn(2+)</name>
        <dbReference type="ChEBI" id="CHEBI:29035"/>
    </cofactor>
    <cofactor evidence="6">
        <name>Fe(2+)</name>
        <dbReference type="ChEBI" id="CHEBI:29033"/>
    </cofactor>
    <text evidence="6">Binds 2 divalent metal cations per subunit. Has a high-affinity and a low affinity metal-binding site. The true nature of the physiological cofactor is under debate. The enzyme is active with cobalt, zinc, manganese or divalent iron ions. Most likely, methionine aminopeptidases function as mononuclear Fe(2+)-metalloproteases under physiological conditions, and the catalytically relevant metal-binding site has been assigned to the histidine-containing high-affinity site.</text>
</comment>
<feature type="binding site" evidence="6">
    <location>
        <position position="94"/>
    </location>
    <ligand>
        <name>a divalent metal cation</name>
        <dbReference type="ChEBI" id="CHEBI:60240"/>
        <label>1</label>
    </ligand>
</feature>